<proteinExistence type="predicted"/>
<name>A0AAV1S1U0_9ROSI</name>
<gene>
    <name evidence="1" type="ORF">DCAF_LOCUS17521</name>
</gene>
<organism evidence="1 2">
    <name type="scientific">Dovyalis caffra</name>
    <dbReference type="NCBI Taxonomy" id="77055"/>
    <lineage>
        <taxon>Eukaryota</taxon>
        <taxon>Viridiplantae</taxon>
        <taxon>Streptophyta</taxon>
        <taxon>Embryophyta</taxon>
        <taxon>Tracheophyta</taxon>
        <taxon>Spermatophyta</taxon>
        <taxon>Magnoliopsida</taxon>
        <taxon>eudicotyledons</taxon>
        <taxon>Gunneridae</taxon>
        <taxon>Pentapetalae</taxon>
        <taxon>rosids</taxon>
        <taxon>fabids</taxon>
        <taxon>Malpighiales</taxon>
        <taxon>Salicaceae</taxon>
        <taxon>Flacourtieae</taxon>
        <taxon>Dovyalis</taxon>
    </lineage>
</organism>
<dbReference type="EMBL" id="CAWUPB010001160">
    <property type="protein sequence ID" value="CAK7343848.1"/>
    <property type="molecule type" value="Genomic_DNA"/>
</dbReference>
<evidence type="ECO:0000313" key="2">
    <source>
        <dbReference type="Proteomes" id="UP001314170"/>
    </source>
</evidence>
<keyword evidence="2" id="KW-1185">Reference proteome</keyword>
<dbReference type="AlphaFoldDB" id="A0AAV1S1U0"/>
<reference evidence="1 2" key="1">
    <citation type="submission" date="2024-01" db="EMBL/GenBank/DDBJ databases">
        <authorList>
            <person name="Waweru B."/>
        </authorList>
    </citation>
    <scope>NUCLEOTIDE SEQUENCE [LARGE SCALE GENOMIC DNA]</scope>
</reference>
<comment type="caution">
    <text evidence="1">The sequence shown here is derived from an EMBL/GenBank/DDBJ whole genome shotgun (WGS) entry which is preliminary data.</text>
</comment>
<accession>A0AAV1S1U0</accession>
<dbReference type="Proteomes" id="UP001314170">
    <property type="component" value="Unassembled WGS sequence"/>
</dbReference>
<sequence>MDIWFKQYSSGFFIVIRFERLQKSWGNYWDMKLISNAQADFRRCKWVNYGSFGAMVGDVLVMLKLIFCNANGWIVEVWCEYYRFGVGKQWDVLCYLVMRKLILSSANG</sequence>
<protein>
    <submittedName>
        <fullName evidence="1">Uncharacterized protein</fullName>
    </submittedName>
</protein>
<evidence type="ECO:0000313" key="1">
    <source>
        <dbReference type="EMBL" id="CAK7343848.1"/>
    </source>
</evidence>